<evidence type="ECO:0000256" key="1">
    <source>
        <dbReference type="ARBA" id="ARBA00034120"/>
    </source>
</evidence>
<gene>
    <name evidence="3" type="primary">ltrA</name>
    <name evidence="3" type="ORF">H5985_09190</name>
</gene>
<dbReference type="RefSeq" id="WP_205051013.1">
    <property type="nucleotide sequence ID" value="NZ_JACJKX010000034.1"/>
</dbReference>
<dbReference type="InterPro" id="IPR043128">
    <property type="entry name" value="Rev_trsase/Diguanyl_cyclase"/>
</dbReference>
<dbReference type="SUPFAM" id="SSF56672">
    <property type="entry name" value="DNA/RNA polymerases"/>
    <property type="match status" value="1"/>
</dbReference>
<dbReference type="EMBL" id="JACJKX010000034">
    <property type="protein sequence ID" value="MBM6929432.1"/>
    <property type="molecule type" value="Genomic_DNA"/>
</dbReference>
<comment type="caution">
    <text evidence="3">The sequence shown here is derived from an EMBL/GenBank/DDBJ whole genome shotgun (WGS) entry which is preliminary data.</text>
</comment>
<dbReference type="PROSITE" id="PS50878">
    <property type="entry name" value="RT_POL"/>
    <property type="match status" value="1"/>
</dbReference>
<reference evidence="3 4" key="1">
    <citation type="journal article" date="2021" name="Sci. Rep.">
        <title>The distribution of antibiotic resistance genes in chicken gut microbiota commensals.</title>
        <authorList>
            <person name="Juricova H."/>
            <person name="Matiasovicova J."/>
            <person name="Kubasova T."/>
            <person name="Cejkova D."/>
            <person name="Rychlik I."/>
        </authorList>
    </citation>
    <scope>NUCLEOTIDE SEQUENCE [LARGE SCALE GENOMIC DNA]</scope>
    <source>
        <strain evidence="3 4">An562</strain>
    </source>
</reference>
<dbReference type="InterPro" id="IPR030931">
    <property type="entry name" value="Group_II_RT_mat"/>
</dbReference>
<dbReference type="PANTHER" id="PTHR34047:SF8">
    <property type="entry name" value="PROTEIN YKFC"/>
    <property type="match status" value="1"/>
</dbReference>
<dbReference type="Pfam" id="PF08388">
    <property type="entry name" value="GIIM"/>
    <property type="match status" value="1"/>
</dbReference>
<dbReference type="Pfam" id="PF00078">
    <property type="entry name" value="RVT_1"/>
    <property type="match status" value="1"/>
</dbReference>
<dbReference type="NCBIfam" id="TIGR04416">
    <property type="entry name" value="group_II_RT_mat"/>
    <property type="match status" value="1"/>
</dbReference>
<dbReference type="EC" id="2.7.7.49" evidence="3"/>
<protein>
    <submittedName>
        <fullName evidence="3">Group II intron reverse transcriptase/maturase</fullName>
        <ecNumber evidence="3">2.7.7.49</ecNumber>
    </submittedName>
</protein>
<proteinExistence type="inferred from homology"/>
<dbReference type="InterPro" id="IPR000477">
    <property type="entry name" value="RT_dom"/>
</dbReference>
<feature type="domain" description="Reverse transcriptase" evidence="2">
    <location>
        <begin position="48"/>
        <end position="277"/>
    </location>
</feature>
<evidence type="ECO:0000313" key="3">
    <source>
        <dbReference type="EMBL" id="MBM6929432.1"/>
    </source>
</evidence>
<accession>A0ABS2GWX6</accession>
<dbReference type="InterPro" id="IPR013597">
    <property type="entry name" value="Mat_intron_G2"/>
</dbReference>
<keyword evidence="3" id="KW-0808">Transferase</keyword>
<dbReference type="InterPro" id="IPR043502">
    <property type="entry name" value="DNA/RNA_pol_sf"/>
</dbReference>
<evidence type="ECO:0000259" key="2">
    <source>
        <dbReference type="PROSITE" id="PS50878"/>
    </source>
</evidence>
<sequence>MVTLEAILERNNLNQAWKRVVANKGSAGVDGMEVQDLLPHLLEHGPELVQSIKEGRYKPQPVLRVLIPKEEKGKFRPLGIPTAVDRLVQQAVQQKLSEEYEKVFSDSSHGFRPNRSCQTAIEQSLKLANEGYVWVVDLDLAKFFDTVNHSKLLQLLSERIKDGQVISLIHKFLRAPVLEDGKTMPNTIGTPQGGPISPTLANIMLNELDKKLEERGHPFVRYADDMMIFCKSRKSAERTLANIKPFIEKKLFLKLNEDKTKIRYIGSTDVKFLGFGFYVTKEGTIKARPHQKSKDKCIKRLKEITNRSRGQSLEAFRKQLSEFVRGWVNYFLRSDMTMFVRDTDQWLRRRIRQIYWKQWKKVRTKYHALQKLGLSPSIAWQYANSRKSYWHIANSRILATTLTNRFLREMGWVCLGNVYKKRDQGCY</sequence>
<keyword evidence="3" id="KW-0548">Nucleotidyltransferase</keyword>
<comment type="similarity">
    <text evidence="1">Belongs to the bacterial reverse transcriptase family.</text>
</comment>
<dbReference type="GO" id="GO:0003964">
    <property type="term" value="F:RNA-directed DNA polymerase activity"/>
    <property type="evidence" value="ECO:0007669"/>
    <property type="project" value="UniProtKB-KW"/>
</dbReference>
<dbReference type="Proteomes" id="UP000777002">
    <property type="component" value="Unassembled WGS sequence"/>
</dbReference>
<dbReference type="InterPro" id="IPR051083">
    <property type="entry name" value="GrpII_Intron_Splice-Mob/Def"/>
</dbReference>
<evidence type="ECO:0000313" key="4">
    <source>
        <dbReference type="Proteomes" id="UP000777002"/>
    </source>
</evidence>
<dbReference type="CDD" id="cd01651">
    <property type="entry name" value="RT_G2_intron"/>
    <property type="match status" value="1"/>
</dbReference>
<keyword evidence="3" id="KW-0695">RNA-directed DNA polymerase</keyword>
<keyword evidence="4" id="KW-1185">Reference proteome</keyword>
<organism evidence="3 4">
    <name type="scientific">Parasutterella secunda</name>
    <dbReference type="NCBI Taxonomy" id="626947"/>
    <lineage>
        <taxon>Bacteria</taxon>
        <taxon>Pseudomonadati</taxon>
        <taxon>Pseudomonadota</taxon>
        <taxon>Betaproteobacteria</taxon>
        <taxon>Burkholderiales</taxon>
        <taxon>Sutterellaceae</taxon>
        <taxon>Parasutterella</taxon>
    </lineage>
</organism>
<dbReference type="Gene3D" id="3.30.70.270">
    <property type="match status" value="1"/>
</dbReference>
<name>A0ABS2GWX6_9BURK</name>
<dbReference type="PANTHER" id="PTHR34047">
    <property type="entry name" value="NUCLEAR INTRON MATURASE 1, MITOCHONDRIAL-RELATED"/>
    <property type="match status" value="1"/>
</dbReference>